<feature type="transmembrane region" description="Helical" evidence="1">
    <location>
        <begin position="154"/>
        <end position="173"/>
    </location>
</feature>
<dbReference type="OrthoDB" id="9964143at2"/>
<sequence>MNAARLQQWIDEIHATSRQQWLLRLLALAASLGAVLAATGANGRWWPLGLALVAGLAIASAVRPDTHTADVTIAIVVWHWLAVVDDVTTPWLPVASTCLLVYHSVIAVSASVPIGGVLPTATLAAWLRRVGAVSSATVVVWVLVLAFDRRAADGNGLLTALALAIAAAGVAIVRARSIARPS</sequence>
<name>A0A6C7E260_ILUCY</name>
<keyword evidence="1" id="KW-0472">Membrane</keyword>
<dbReference type="AlphaFoldDB" id="A0A6C7E260"/>
<keyword evidence="1" id="KW-1133">Transmembrane helix</keyword>
<feature type="transmembrane region" description="Helical" evidence="1">
    <location>
        <begin position="21"/>
        <end position="39"/>
    </location>
</feature>
<accession>A0A6C7E260</accession>
<dbReference type="EMBL" id="AP012057">
    <property type="protein sequence ID" value="BAN00950.1"/>
    <property type="molecule type" value="Genomic_DNA"/>
</dbReference>
<feature type="transmembrane region" description="Helical" evidence="1">
    <location>
        <begin position="45"/>
        <end position="62"/>
    </location>
</feature>
<keyword evidence="3" id="KW-1185">Reference proteome</keyword>
<organism evidence="2 3">
    <name type="scientific">Ilumatobacter coccineus (strain NBRC 103263 / KCTC 29153 / YM16-304)</name>
    <dbReference type="NCBI Taxonomy" id="1313172"/>
    <lineage>
        <taxon>Bacteria</taxon>
        <taxon>Bacillati</taxon>
        <taxon>Actinomycetota</taxon>
        <taxon>Acidimicrobiia</taxon>
        <taxon>Acidimicrobiales</taxon>
        <taxon>Ilumatobacteraceae</taxon>
        <taxon>Ilumatobacter</taxon>
    </lineage>
</organism>
<reference evidence="2 3" key="1">
    <citation type="journal article" date="2013" name="Int. J. Syst. Evol. Microbiol.">
        <title>Ilumatobacter nonamiense sp. nov. and Ilumatobacter coccineum sp. nov., isolated from seashore sand.</title>
        <authorList>
            <person name="Matsumoto A."/>
            <person name="Kasai H."/>
            <person name="Matsuo Y."/>
            <person name="Shizuri Y."/>
            <person name="Ichikawa N."/>
            <person name="Fujita N."/>
            <person name="Omura S."/>
            <person name="Takahashi Y."/>
        </authorList>
    </citation>
    <scope>NUCLEOTIDE SEQUENCE [LARGE SCALE GENOMIC DNA]</scope>
    <source>
        <strain evidence="3">NBRC 103263 / KCTC 29153 / YM16-304</strain>
    </source>
</reference>
<dbReference type="RefSeq" id="WP_015440198.1">
    <property type="nucleotide sequence ID" value="NC_020520.1"/>
</dbReference>
<evidence type="ECO:0000313" key="3">
    <source>
        <dbReference type="Proteomes" id="UP000011863"/>
    </source>
</evidence>
<evidence type="ECO:0000256" key="1">
    <source>
        <dbReference type="SAM" id="Phobius"/>
    </source>
</evidence>
<dbReference type="KEGG" id="aym:YM304_06360"/>
<feature type="transmembrane region" description="Helical" evidence="1">
    <location>
        <begin position="100"/>
        <end position="118"/>
    </location>
</feature>
<dbReference type="Proteomes" id="UP000011863">
    <property type="component" value="Chromosome"/>
</dbReference>
<feature type="transmembrane region" description="Helical" evidence="1">
    <location>
        <begin position="130"/>
        <end position="148"/>
    </location>
</feature>
<keyword evidence="1" id="KW-0812">Transmembrane</keyword>
<proteinExistence type="predicted"/>
<gene>
    <name evidence="2" type="ORF">YM304_06360</name>
</gene>
<evidence type="ECO:0000313" key="2">
    <source>
        <dbReference type="EMBL" id="BAN00950.1"/>
    </source>
</evidence>
<protein>
    <submittedName>
        <fullName evidence="2">Uncharacterized protein</fullName>
    </submittedName>
</protein>